<reference evidence="1" key="2">
    <citation type="journal article" date="2022" name="New Phytol.">
        <title>Evolutionary transition to the ectomycorrhizal habit in the genomes of a hyperdiverse lineage of mushroom-forming fungi.</title>
        <authorList>
            <person name="Looney B."/>
            <person name="Miyauchi S."/>
            <person name="Morin E."/>
            <person name="Drula E."/>
            <person name="Courty P.E."/>
            <person name="Kohler A."/>
            <person name="Kuo A."/>
            <person name="LaButti K."/>
            <person name="Pangilinan J."/>
            <person name="Lipzen A."/>
            <person name="Riley R."/>
            <person name="Andreopoulos W."/>
            <person name="He G."/>
            <person name="Johnson J."/>
            <person name="Nolan M."/>
            <person name="Tritt A."/>
            <person name="Barry K.W."/>
            <person name="Grigoriev I.V."/>
            <person name="Nagy L.G."/>
            <person name="Hibbett D."/>
            <person name="Henrissat B."/>
            <person name="Matheny P.B."/>
            <person name="Labbe J."/>
            <person name="Martin F.M."/>
        </authorList>
    </citation>
    <scope>NUCLEOTIDE SEQUENCE</scope>
    <source>
        <strain evidence="1">HHB10654</strain>
    </source>
</reference>
<evidence type="ECO:0000313" key="2">
    <source>
        <dbReference type="Proteomes" id="UP000814140"/>
    </source>
</evidence>
<name>A0ACB8SRV9_9AGAM</name>
<protein>
    <submittedName>
        <fullName evidence="1">NAD-P-binding protein</fullName>
    </submittedName>
</protein>
<reference evidence="1" key="1">
    <citation type="submission" date="2021-03" db="EMBL/GenBank/DDBJ databases">
        <authorList>
            <consortium name="DOE Joint Genome Institute"/>
            <person name="Ahrendt S."/>
            <person name="Looney B.P."/>
            <person name="Miyauchi S."/>
            <person name="Morin E."/>
            <person name="Drula E."/>
            <person name="Courty P.E."/>
            <person name="Chicoki N."/>
            <person name="Fauchery L."/>
            <person name="Kohler A."/>
            <person name="Kuo A."/>
            <person name="Labutti K."/>
            <person name="Pangilinan J."/>
            <person name="Lipzen A."/>
            <person name="Riley R."/>
            <person name="Andreopoulos W."/>
            <person name="He G."/>
            <person name="Johnson J."/>
            <person name="Barry K.W."/>
            <person name="Grigoriev I.V."/>
            <person name="Nagy L."/>
            <person name="Hibbett D."/>
            <person name="Henrissat B."/>
            <person name="Matheny P.B."/>
            <person name="Labbe J."/>
            <person name="Martin F."/>
        </authorList>
    </citation>
    <scope>NUCLEOTIDE SEQUENCE</scope>
    <source>
        <strain evidence="1">HHB10654</strain>
    </source>
</reference>
<comment type="caution">
    <text evidence="1">The sequence shown here is derived from an EMBL/GenBank/DDBJ whole genome shotgun (WGS) entry which is preliminary data.</text>
</comment>
<evidence type="ECO:0000313" key="1">
    <source>
        <dbReference type="EMBL" id="KAI0058646.1"/>
    </source>
</evidence>
<dbReference type="Proteomes" id="UP000814140">
    <property type="component" value="Unassembled WGS sequence"/>
</dbReference>
<dbReference type="EMBL" id="MU277233">
    <property type="protein sequence ID" value="KAI0058646.1"/>
    <property type="molecule type" value="Genomic_DNA"/>
</dbReference>
<proteinExistence type="predicted"/>
<gene>
    <name evidence="1" type="ORF">BV25DRAFT_1829881</name>
</gene>
<accession>A0ACB8SRV9</accession>
<sequence length="343" mass="36926">MSADHKIHLLITGATGYIGGAVLQLLLDRPDAHRFSITALVRDETKAKKLAGLGIETVVGSFAGDTLVHLAAASHVVLHTANADDLHAANSILKGLKQRHAQTGAVPIFVHTSGTGVLTDKAAGDHDTDVIYDDANVDQIESLPTTQAHRNVDLQVVAADKEGYVRTFIVLPSTIYGLATGTLVDLGISNPHSQQIPGAIKASIDRGQGGMVGEGKNVWPHVHINEQADMFRIVLEAALTDVNTPHGREGFYFGENGEYRLYDVAKTYTQVLYDLGKSKTPEPTTFTEEETLKYFGGSYLGTNSRARGSRARLLGWKPVKTTDDLLASIRPEVEAIIAQQKGD</sequence>
<organism evidence="1 2">
    <name type="scientific">Artomyces pyxidatus</name>
    <dbReference type="NCBI Taxonomy" id="48021"/>
    <lineage>
        <taxon>Eukaryota</taxon>
        <taxon>Fungi</taxon>
        <taxon>Dikarya</taxon>
        <taxon>Basidiomycota</taxon>
        <taxon>Agaricomycotina</taxon>
        <taxon>Agaricomycetes</taxon>
        <taxon>Russulales</taxon>
        <taxon>Auriscalpiaceae</taxon>
        <taxon>Artomyces</taxon>
    </lineage>
</organism>
<keyword evidence="2" id="KW-1185">Reference proteome</keyword>